<evidence type="ECO:0000256" key="3">
    <source>
        <dbReference type="SAM" id="MobiDB-lite"/>
    </source>
</evidence>
<keyword evidence="2" id="KW-0067">ATP-binding</keyword>
<gene>
    <name evidence="6" type="ORF">CPB83DRAFT_903913</name>
</gene>
<dbReference type="Proteomes" id="UP000807306">
    <property type="component" value="Unassembled WGS sequence"/>
</dbReference>
<evidence type="ECO:0000313" key="6">
    <source>
        <dbReference type="EMBL" id="KAF9532377.1"/>
    </source>
</evidence>
<feature type="domain" description="Helicase C-terminal" evidence="5">
    <location>
        <begin position="523"/>
        <end position="698"/>
    </location>
</feature>
<protein>
    <submittedName>
        <fullName evidence="6">DEAD H helicase</fullName>
    </submittedName>
</protein>
<dbReference type="Pfam" id="PF22982">
    <property type="entry name" value="WHD_HRQ1"/>
    <property type="match status" value="1"/>
</dbReference>
<dbReference type="Pfam" id="PF00271">
    <property type="entry name" value="Helicase_C"/>
    <property type="match status" value="1"/>
</dbReference>
<dbReference type="CDD" id="cd17923">
    <property type="entry name" value="DEXHc_Hrq1-like"/>
    <property type="match status" value="1"/>
</dbReference>
<dbReference type="Pfam" id="PF00270">
    <property type="entry name" value="DEAD"/>
    <property type="match status" value="1"/>
</dbReference>
<evidence type="ECO:0000256" key="1">
    <source>
        <dbReference type="ARBA" id="ARBA00022741"/>
    </source>
</evidence>
<dbReference type="PROSITE" id="PS51192">
    <property type="entry name" value="HELICASE_ATP_BIND_1"/>
    <property type="match status" value="1"/>
</dbReference>
<evidence type="ECO:0000256" key="2">
    <source>
        <dbReference type="ARBA" id="ARBA00022840"/>
    </source>
</evidence>
<organism evidence="6 7">
    <name type="scientific">Crepidotus variabilis</name>
    <dbReference type="NCBI Taxonomy" id="179855"/>
    <lineage>
        <taxon>Eukaryota</taxon>
        <taxon>Fungi</taxon>
        <taxon>Dikarya</taxon>
        <taxon>Basidiomycota</taxon>
        <taxon>Agaricomycotina</taxon>
        <taxon>Agaricomycetes</taxon>
        <taxon>Agaricomycetidae</taxon>
        <taxon>Agaricales</taxon>
        <taxon>Agaricineae</taxon>
        <taxon>Crepidotaceae</taxon>
        <taxon>Crepidotus</taxon>
    </lineage>
</organism>
<dbReference type="GO" id="GO:0005524">
    <property type="term" value="F:ATP binding"/>
    <property type="evidence" value="ECO:0007669"/>
    <property type="project" value="UniProtKB-KW"/>
</dbReference>
<dbReference type="PANTHER" id="PTHR47957:SF3">
    <property type="entry name" value="ATP-DEPENDENT HELICASE HRQ1"/>
    <property type="match status" value="1"/>
</dbReference>
<comment type="caution">
    <text evidence="6">The sequence shown here is derived from an EMBL/GenBank/DDBJ whole genome shotgun (WGS) entry which is preliminary data.</text>
</comment>
<feature type="region of interest" description="Disordered" evidence="3">
    <location>
        <begin position="1"/>
        <end position="34"/>
    </location>
</feature>
<dbReference type="OrthoDB" id="18781at2759"/>
<dbReference type="SUPFAM" id="SSF52540">
    <property type="entry name" value="P-loop containing nucleoside triphosphate hydrolases"/>
    <property type="match status" value="1"/>
</dbReference>
<sequence length="1033" mass="115314">MAPKRKTETVPAPAKKQRRAAKNTSQNSSTVPDTTEWPQYFQELYRTFKAINTVLAFVSSKRHLATSFSAVRSSVENILKHPLEISKVSEIKALLPDLLKFSYIPPSELEAPPLAKNGASSVDYSRSLPNTAPSSKGHVLVLDFQEDRKGKKTTIATQGSNAAPPTMSPAAVKKLIESRNAQFVTATNELISAATESEDAVQLVIMAGRNYVPVDHTLPLELDETHRIPNSNERASIEDILAGVMQEFWYVDQIAHRRTVAAKDPQIGSLAQPISETIEAAVLQARNVQTLYTHQTAAIDAIQHGRNVVVSTSTASGKSMIYQIPLLTFLEEDKSNTAMLIFPTKALAQDQKVSLEHILLVCPGMGNIKVATYDGDTAQELRATIRDTASIILTNFDTLHASILPQEEKWRGFLKCMKILAVDELHYYTGMLGSHVAQILRRFRRVCAAVGNRRIRFVSCSATLANPADFMSNMFALDLNELDVISNDGSPSGQKEYVIWNPPLLEPTHPAAGRKSTLSEASKLMRYFMKKGIKVILFCKIRKTCELAMKTIKADLSNEGRLDILDMVRAYRGGYTREDRRRIEQEAFSGQLLGIIATNALELGIDIGALDAVIMLGFPFTVSNFQQQAGRAGRRSRDSLAIMMADPFPVDQHYVQNPDDLFEHTLDDLILDTDNEVILEAHLQCAGYEMPLRKEDEKWFGTNMMTVCNSRLRRDDEGWYHTHPKFLPFPSSHVAIRGAQEDKYMVVEVRDNAAQYSTHTLEEIEFSRALFELYEGGVFMHQGESFIVSAISHNDSIVFKMSQIREVSHDDKIAKVERTDVNYITSPRDFTRVEPLQTHKTRSIEAHFVHFGRLNVRVQVFGFFKMRGGAIIDAVELMTPPFERESTGFWIDLPSPILNQLFISEIDGAAAIHAAEHALLNQFALSRDMKTDCRVAKEDYLDGVKVTRPPRLIFFDAAGKSGGIAARAFDHVHILFERAQERVNNCPCEDGCISCIQSTSCKDANLISSKRGAGIILNGLLIKKAYVEESESK</sequence>
<dbReference type="GO" id="GO:0043138">
    <property type="term" value="F:3'-5' DNA helicase activity"/>
    <property type="evidence" value="ECO:0007669"/>
    <property type="project" value="TreeGrafter"/>
</dbReference>
<dbReference type="InterPro" id="IPR027417">
    <property type="entry name" value="P-loop_NTPase"/>
</dbReference>
<dbReference type="GO" id="GO:0036297">
    <property type="term" value="P:interstrand cross-link repair"/>
    <property type="evidence" value="ECO:0007669"/>
    <property type="project" value="TreeGrafter"/>
</dbReference>
<dbReference type="GO" id="GO:0005634">
    <property type="term" value="C:nucleus"/>
    <property type="evidence" value="ECO:0007669"/>
    <property type="project" value="TreeGrafter"/>
</dbReference>
<keyword evidence="6" id="KW-0378">Hydrolase</keyword>
<evidence type="ECO:0000313" key="7">
    <source>
        <dbReference type="Proteomes" id="UP000807306"/>
    </source>
</evidence>
<dbReference type="Pfam" id="PF08839">
    <property type="entry name" value="CDT1"/>
    <property type="match status" value="1"/>
</dbReference>
<dbReference type="Pfam" id="PF09369">
    <property type="entry name" value="MZB"/>
    <property type="match status" value="1"/>
</dbReference>
<accession>A0A9P6EP73</accession>
<dbReference type="Gene3D" id="3.40.50.300">
    <property type="entry name" value="P-loop containing nucleotide triphosphate hydrolases"/>
    <property type="match status" value="2"/>
</dbReference>
<dbReference type="InterPro" id="IPR018973">
    <property type="entry name" value="MZB"/>
</dbReference>
<dbReference type="InterPro" id="IPR014939">
    <property type="entry name" value="CDT1_Gemini-bd-like"/>
</dbReference>
<dbReference type="GO" id="GO:0006289">
    <property type="term" value="P:nucleotide-excision repair"/>
    <property type="evidence" value="ECO:0007669"/>
    <property type="project" value="TreeGrafter"/>
</dbReference>
<dbReference type="SMART" id="SM00487">
    <property type="entry name" value="DEXDc"/>
    <property type="match status" value="1"/>
</dbReference>
<evidence type="ECO:0000259" key="4">
    <source>
        <dbReference type="PROSITE" id="PS51192"/>
    </source>
</evidence>
<reference evidence="6" key="1">
    <citation type="submission" date="2020-11" db="EMBL/GenBank/DDBJ databases">
        <authorList>
            <consortium name="DOE Joint Genome Institute"/>
            <person name="Ahrendt S."/>
            <person name="Riley R."/>
            <person name="Andreopoulos W."/>
            <person name="Labutti K."/>
            <person name="Pangilinan J."/>
            <person name="Ruiz-Duenas F.J."/>
            <person name="Barrasa J.M."/>
            <person name="Sanchez-Garcia M."/>
            <person name="Camarero S."/>
            <person name="Miyauchi S."/>
            <person name="Serrano A."/>
            <person name="Linde D."/>
            <person name="Babiker R."/>
            <person name="Drula E."/>
            <person name="Ayuso-Fernandez I."/>
            <person name="Pacheco R."/>
            <person name="Padilla G."/>
            <person name="Ferreira P."/>
            <person name="Barriuso J."/>
            <person name="Kellner H."/>
            <person name="Castanera R."/>
            <person name="Alfaro M."/>
            <person name="Ramirez L."/>
            <person name="Pisabarro A.G."/>
            <person name="Kuo A."/>
            <person name="Tritt A."/>
            <person name="Lipzen A."/>
            <person name="He G."/>
            <person name="Yan M."/>
            <person name="Ng V."/>
            <person name="Cullen D."/>
            <person name="Martin F."/>
            <person name="Rosso M.-N."/>
            <person name="Henrissat B."/>
            <person name="Hibbett D."/>
            <person name="Martinez A.T."/>
            <person name="Grigoriev I.V."/>
        </authorList>
    </citation>
    <scope>NUCLEOTIDE SEQUENCE</scope>
    <source>
        <strain evidence="6">CBS 506.95</strain>
    </source>
</reference>
<dbReference type="EMBL" id="MU157832">
    <property type="protein sequence ID" value="KAF9532377.1"/>
    <property type="molecule type" value="Genomic_DNA"/>
</dbReference>
<evidence type="ECO:0000259" key="5">
    <source>
        <dbReference type="PROSITE" id="PS51194"/>
    </source>
</evidence>
<keyword evidence="6" id="KW-0347">Helicase</keyword>
<feature type="domain" description="Helicase ATP-binding" evidence="4">
    <location>
        <begin position="299"/>
        <end position="482"/>
    </location>
</feature>
<dbReference type="InterPro" id="IPR055227">
    <property type="entry name" value="HRQ1_WHD"/>
</dbReference>
<dbReference type="PANTHER" id="PTHR47957">
    <property type="entry name" value="ATP-DEPENDENT HELICASE HRQ1"/>
    <property type="match status" value="1"/>
</dbReference>
<name>A0A9P6EP73_9AGAR</name>
<dbReference type="InterPro" id="IPR011545">
    <property type="entry name" value="DEAD/DEAH_box_helicase_dom"/>
</dbReference>
<keyword evidence="1" id="KW-0547">Nucleotide-binding</keyword>
<dbReference type="GO" id="GO:0003676">
    <property type="term" value="F:nucleic acid binding"/>
    <property type="evidence" value="ECO:0007669"/>
    <property type="project" value="InterPro"/>
</dbReference>
<keyword evidence="7" id="KW-1185">Reference proteome</keyword>
<dbReference type="CDD" id="cd18797">
    <property type="entry name" value="SF2_C_Hrq"/>
    <property type="match status" value="1"/>
</dbReference>
<dbReference type="PROSITE" id="PS51194">
    <property type="entry name" value="HELICASE_CTER"/>
    <property type="match status" value="1"/>
</dbReference>
<proteinExistence type="predicted"/>
<feature type="compositionally biased region" description="Polar residues" evidence="3">
    <location>
        <begin position="23"/>
        <end position="34"/>
    </location>
</feature>
<dbReference type="AlphaFoldDB" id="A0A9P6EP73"/>
<dbReference type="SMART" id="SM00490">
    <property type="entry name" value="HELICc"/>
    <property type="match status" value="1"/>
</dbReference>
<dbReference type="InterPro" id="IPR014001">
    <property type="entry name" value="Helicase_ATP-bd"/>
</dbReference>
<dbReference type="InterPro" id="IPR001650">
    <property type="entry name" value="Helicase_C-like"/>
</dbReference>